<dbReference type="Proteomes" id="UP000231480">
    <property type="component" value="Unassembled WGS sequence"/>
</dbReference>
<evidence type="ECO:0000313" key="1">
    <source>
        <dbReference type="EMBL" id="PIP16798.1"/>
    </source>
</evidence>
<dbReference type="EMBL" id="PCRH01000073">
    <property type="protein sequence ID" value="PIP16798.1"/>
    <property type="molecule type" value="Genomic_DNA"/>
</dbReference>
<sequence>MEKISQKNGMQKPWKAKLLEGIANGKDIIQIMDELGINPYGFGLLNILRELKNDSFPRETLIKLIEQAKPEIGERCAELFKKEI</sequence>
<reference evidence="1 2" key="1">
    <citation type="submission" date="2017-09" db="EMBL/GenBank/DDBJ databases">
        <title>Depth-based differentiation of microbial function through sediment-hosted aquifers and enrichment of novel symbionts in the deep terrestrial subsurface.</title>
        <authorList>
            <person name="Probst A.J."/>
            <person name="Ladd B."/>
            <person name="Jarett J.K."/>
            <person name="Geller-Mcgrath D.E."/>
            <person name="Sieber C.M."/>
            <person name="Emerson J.B."/>
            <person name="Anantharaman K."/>
            <person name="Thomas B.C."/>
            <person name="Malmstrom R."/>
            <person name="Stieglmeier M."/>
            <person name="Klingl A."/>
            <person name="Woyke T."/>
            <person name="Ryan C.M."/>
            <person name="Banfield J.F."/>
        </authorList>
    </citation>
    <scope>NUCLEOTIDE SEQUENCE [LARGE SCALE GENOMIC DNA]</scope>
    <source>
        <strain evidence="1">CG23_combo_of_CG06-09_8_20_14_all_37_13</strain>
    </source>
</reference>
<evidence type="ECO:0000313" key="2">
    <source>
        <dbReference type="Proteomes" id="UP000231480"/>
    </source>
</evidence>
<name>A0A2G9YC47_9BACT</name>
<proteinExistence type="predicted"/>
<gene>
    <name evidence="1" type="ORF">COX44_03415</name>
</gene>
<protein>
    <submittedName>
        <fullName evidence="1">Uncharacterized protein</fullName>
    </submittedName>
</protein>
<comment type="caution">
    <text evidence="1">The sequence shown here is derived from an EMBL/GenBank/DDBJ whole genome shotgun (WGS) entry which is preliminary data.</text>
</comment>
<accession>A0A2G9YC47</accession>
<dbReference type="AlphaFoldDB" id="A0A2G9YC47"/>
<organism evidence="1 2">
    <name type="scientific">Candidatus Portnoybacteria bacterium CG23_combo_of_CG06-09_8_20_14_all_37_13</name>
    <dbReference type="NCBI Taxonomy" id="1974819"/>
    <lineage>
        <taxon>Bacteria</taxon>
        <taxon>Candidatus Portnoyibacteriota</taxon>
    </lineage>
</organism>